<accession>A0A7S4UBJ8</accession>
<dbReference type="Pfam" id="PF08450">
    <property type="entry name" value="SGL"/>
    <property type="match status" value="1"/>
</dbReference>
<organism evidence="5">
    <name type="scientific">Guillardia theta</name>
    <name type="common">Cryptophyte</name>
    <name type="synonym">Cryptomonas phi</name>
    <dbReference type="NCBI Taxonomy" id="55529"/>
    <lineage>
        <taxon>Eukaryota</taxon>
        <taxon>Cryptophyceae</taxon>
        <taxon>Pyrenomonadales</taxon>
        <taxon>Geminigeraceae</taxon>
        <taxon>Guillardia</taxon>
    </lineage>
</organism>
<proteinExistence type="inferred from homology"/>
<dbReference type="PRINTS" id="PR01790">
    <property type="entry name" value="SMP30FAMILY"/>
</dbReference>
<comment type="cofactor">
    <cofactor evidence="3">
        <name>Zn(2+)</name>
        <dbReference type="ChEBI" id="CHEBI:29105"/>
    </cofactor>
    <text evidence="3">Binds 1 divalent metal cation per subunit.</text>
</comment>
<dbReference type="GO" id="GO:0004341">
    <property type="term" value="F:gluconolactonase activity"/>
    <property type="evidence" value="ECO:0007669"/>
    <property type="project" value="TreeGrafter"/>
</dbReference>
<dbReference type="SUPFAM" id="SSF63829">
    <property type="entry name" value="Calcium-dependent phosphotriesterase"/>
    <property type="match status" value="1"/>
</dbReference>
<name>A0A7S4UBJ8_GUITH</name>
<gene>
    <name evidence="5" type="ORF">GTHE00462_LOCUS34612</name>
</gene>
<keyword evidence="3" id="KW-0479">Metal-binding</keyword>
<dbReference type="EMBL" id="HBKN01044199">
    <property type="protein sequence ID" value="CAE2333375.1"/>
    <property type="molecule type" value="Transcribed_RNA"/>
</dbReference>
<dbReference type="GO" id="GO:0005509">
    <property type="term" value="F:calcium ion binding"/>
    <property type="evidence" value="ECO:0007669"/>
    <property type="project" value="TreeGrafter"/>
</dbReference>
<evidence type="ECO:0000313" key="5">
    <source>
        <dbReference type="EMBL" id="CAE2333375.1"/>
    </source>
</evidence>
<feature type="binding site" evidence="3">
    <location>
        <position position="96"/>
    </location>
    <ligand>
        <name>a divalent metal cation</name>
        <dbReference type="ChEBI" id="CHEBI:60240"/>
    </ligand>
</feature>
<comment type="similarity">
    <text evidence="1">Belongs to the SMP-30/CGR1 family.</text>
</comment>
<evidence type="ECO:0000256" key="3">
    <source>
        <dbReference type="PIRSR" id="PIRSR605511-2"/>
    </source>
</evidence>
<feature type="domain" description="SMP-30/Gluconolactonase/LRE-like region" evidence="4">
    <location>
        <begin position="6"/>
        <end position="154"/>
    </location>
</feature>
<sequence length="189" mass="20755">MNKQWRDEKAPRGKLYVLDKDGKFRTVLTDVQLSNGMTWFRRPGSDAGYDTFYFIDSARQTVSRFDYDDKDGSIEVGSRKEVVKIPTAGDGGGVPDGMTIDADGLLWVTLGEGGAVAQYDAETGEEVQRFKLPVKRPTACTFGGEDLQELYITTREETGQEPSAAAGHLLVAKLDKSKGHAAAWRCKAI</sequence>
<reference evidence="5" key="1">
    <citation type="submission" date="2021-01" db="EMBL/GenBank/DDBJ databases">
        <authorList>
            <person name="Corre E."/>
            <person name="Pelletier E."/>
            <person name="Niang G."/>
            <person name="Scheremetjew M."/>
            <person name="Finn R."/>
            <person name="Kale V."/>
            <person name="Holt S."/>
            <person name="Cochrane G."/>
            <person name="Meng A."/>
            <person name="Brown T."/>
            <person name="Cohen L."/>
        </authorList>
    </citation>
    <scope>NUCLEOTIDE SEQUENCE</scope>
    <source>
        <strain evidence="5">CCMP 2712</strain>
    </source>
</reference>
<keyword evidence="3" id="KW-0862">Zinc</keyword>
<dbReference type="PANTHER" id="PTHR10907">
    <property type="entry name" value="REGUCALCIN"/>
    <property type="match status" value="1"/>
</dbReference>
<dbReference type="InterPro" id="IPR011042">
    <property type="entry name" value="6-blade_b-propeller_TolB-like"/>
</dbReference>
<dbReference type="GO" id="GO:0019853">
    <property type="term" value="P:L-ascorbic acid biosynthetic process"/>
    <property type="evidence" value="ECO:0007669"/>
    <property type="project" value="TreeGrafter"/>
</dbReference>
<evidence type="ECO:0000256" key="2">
    <source>
        <dbReference type="PIRSR" id="PIRSR605511-1"/>
    </source>
</evidence>
<protein>
    <recommendedName>
        <fullName evidence="4">SMP-30/Gluconolactonase/LRE-like region domain-containing protein</fullName>
    </recommendedName>
</protein>
<dbReference type="InterPro" id="IPR005511">
    <property type="entry name" value="SMP-30"/>
</dbReference>
<dbReference type="AlphaFoldDB" id="A0A7S4UBJ8"/>
<evidence type="ECO:0000259" key="4">
    <source>
        <dbReference type="Pfam" id="PF08450"/>
    </source>
</evidence>
<dbReference type="InterPro" id="IPR013658">
    <property type="entry name" value="SGL"/>
</dbReference>
<feature type="binding site" evidence="3">
    <location>
        <position position="35"/>
    </location>
    <ligand>
        <name>a divalent metal cation</name>
        <dbReference type="ChEBI" id="CHEBI:60240"/>
    </ligand>
</feature>
<dbReference type="PANTHER" id="PTHR10907:SF47">
    <property type="entry name" value="REGUCALCIN"/>
    <property type="match status" value="1"/>
</dbReference>
<evidence type="ECO:0000256" key="1">
    <source>
        <dbReference type="ARBA" id="ARBA00008853"/>
    </source>
</evidence>
<dbReference type="Gene3D" id="2.120.10.30">
    <property type="entry name" value="TolB, C-terminal domain"/>
    <property type="match status" value="1"/>
</dbReference>
<feature type="active site" description="Proton donor/acceptor" evidence="2">
    <location>
        <position position="96"/>
    </location>
</feature>